<dbReference type="Pfam" id="PF22675">
    <property type="entry name" value="KH-I_KHDC4-BBP"/>
    <property type="match status" value="1"/>
</dbReference>
<keyword evidence="17" id="KW-1185">Reference proteome</keyword>
<dbReference type="SUPFAM" id="SSF54791">
    <property type="entry name" value="Eukaryotic type KH-domain (KH-domain type I)"/>
    <property type="match status" value="1"/>
</dbReference>
<dbReference type="GO" id="GO:0045131">
    <property type="term" value="F:pre-mRNA branch point binding"/>
    <property type="evidence" value="ECO:0007669"/>
    <property type="project" value="UniProtKB-UniRule"/>
</dbReference>
<accession>A0AAV1IBV7</accession>
<sequence>MDPSADAEAFLLGLEKDGDAGTTEGQAQPSAELNHAGTAQMNGQVSDGIGNGTAASAANGYTSSGRRNKWGAIMEVKEEPPKPQKKRRSRWEEVPEENTDTTLAVVPKEITICGGIRVYLPSALTGGPQSSDPKVRELNNELNEVNRKILNNDLEIPPEGERSPSPEPIYDRNGIRLNTREVRVKERLMERRNYLIEELIKADHTYRPPADYRPAKKHRKVYIPQKDYPGYNFIGLIIGPRGNTQKRMQKETNTKIAIRGKGSVKEGAARDPKYDYGEEEELHVLITGDKMEDVNSAAEMIEELLVPTDEARNEHKRLQLQELAALNGTLKDDQHCYLCGQNGHRQFECPNQPDEVYKLPNQMQEKVQAQYERDIVRMAGPGEAPPKMDDEYKSFLAELGGGPGDGGGPPSGGMRGMSGGGGGPRSRPGDDLPDSCKLYVGNLSPAVTDTVLKSLMEPFGNVLHAVVLLDMTSGQSRGFGFVHMDNAESASNAAAGMNGKPMDGRPLVVRLRSEGPDKRGGGGFDRPRGGGFGPMENDESKLYVAHLDPRASEEDVRQLFSNHGNVLHVRIIQDRDTGMSKGYGFVTMAAPNMAQDAANGLNGYKVGEKTLVVKMAGSRGPPSGPGGPPMGGPGFGTAPPRGPPGGAAPPRGPPPGAGGPPGYGMPPPGYGAPPAQAPPFYGHMPPQQPMYGMPPPGYGAPPPGYAPPYGAPPGYGAPGYGAPAPPAPGYGAYGAPPQQPSPYQPPVSGYGGQAAAATGANAYMGGGASSAQPPLPSEPPPEQQVQSEYERFMAEVQSK</sequence>
<dbReference type="Proteomes" id="UP001314263">
    <property type="component" value="Unassembled WGS sequence"/>
</dbReference>
<dbReference type="CDD" id="cd02395">
    <property type="entry name" value="KH-I_BBP"/>
    <property type="match status" value="1"/>
</dbReference>
<evidence type="ECO:0000259" key="15">
    <source>
        <dbReference type="PROSITE" id="PS50158"/>
    </source>
</evidence>
<evidence type="ECO:0000256" key="1">
    <source>
        <dbReference type="ARBA" id="ARBA00004123"/>
    </source>
</evidence>
<dbReference type="InterPro" id="IPR000504">
    <property type="entry name" value="RRM_dom"/>
</dbReference>
<keyword evidence="3 12" id="KW-0507">mRNA processing</keyword>
<comment type="similarity">
    <text evidence="2 12">Belongs to the BBP/SF1 family.</text>
</comment>
<feature type="domain" description="RRM" evidence="14">
    <location>
        <begin position="540"/>
        <end position="618"/>
    </location>
</feature>
<dbReference type="GO" id="GO:0008270">
    <property type="term" value="F:zinc ion binding"/>
    <property type="evidence" value="ECO:0007669"/>
    <property type="project" value="UniProtKB-UniRule"/>
</dbReference>
<comment type="subcellular location">
    <subcellularLocation>
        <location evidence="1 12">Nucleus</location>
    </subcellularLocation>
</comment>
<dbReference type="InterPro" id="IPR035979">
    <property type="entry name" value="RBD_domain_sf"/>
</dbReference>
<dbReference type="EMBL" id="CAUYUE010000008">
    <property type="protein sequence ID" value="CAK0783328.1"/>
    <property type="molecule type" value="Genomic_DNA"/>
</dbReference>
<dbReference type="SUPFAM" id="SSF57756">
    <property type="entry name" value="Retrovirus zinc finger-like domains"/>
    <property type="match status" value="1"/>
</dbReference>
<dbReference type="PROSITE" id="PS50158">
    <property type="entry name" value="ZF_CCHC"/>
    <property type="match status" value="1"/>
</dbReference>
<dbReference type="FunFam" id="3.30.1370.10:FF:000047">
    <property type="entry name" value="splicing factor-like protein 1"/>
    <property type="match status" value="1"/>
</dbReference>
<keyword evidence="5 10" id="KW-0863">Zinc-finger</keyword>
<keyword evidence="12" id="KW-0747">Spliceosome</keyword>
<feature type="compositionally biased region" description="Pro residues" evidence="13">
    <location>
        <begin position="640"/>
        <end position="677"/>
    </location>
</feature>
<evidence type="ECO:0000256" key="5">
    <source>
        <dbReference type="ARBA" id="ARBA00022771"/>
    </source>
</evidence>
<keyword evidence="7 11" id="KW-0694">RNA-binding</keyword>
<feature type="region of interest" description="Disordered" evidence="13">
    <location>
        <begin position="77"/>
        <end position="100"/>
    </location>
</feature>
<keyword evidence="4 12" id="KW-0479">Metal-binding</keyword>
<feature type="compositionally biased region" description="Low complexity" evidence="13">
    <location>
        <begin position="753"/>
        <end position="763"/>
    </location>
</feature>
<evidence type="ECO:0000256" key="2">
    <source>
        <dbReference type="ARBA" id="ARBA00010382"/>
    </source>
</evidence>
<evidence type="ECO:0000256" key="9">
    <source>
        <dbReference type="ARBA" id="ARBA00023242"/>
    </source>
</evidence>
<dbReference type="Pfam" id="PF16275">
    <property type="entry name" value="SF1-HH"/>
    <property type="match status" value="1"/>
</dbReference>
<reference evidence="16 17" key="1">
    <citation type="submission" date="2023-10" db="EMBL/GenBank/DDBJ databases">
        <authorList>
            <person name="Maclean D."/>
            <person name="Macfadyen A."/>
        </authorList>
    </citation>
    <scope>NUCLEOTIDE SEQUENCE [LARGE SCALE GENOMIC DNA]</scope>
</reference>
<dbReference type="SMART" id="SM00322">
    <property type="entry name" value="KH"/>
    <property type="match status" value="1"/>
</dbReference>
<keyword evidence="9 12" id="KW-0539">Nucleus</keyword>
<proteinExistence type="inferred from homology"/>
<feature type="compositionally biased region" description="Polar residues" evidence="13">
    <location>
        <begin position="23"/>
        <end position="45"/>
    </location>
</feature>
<feature type="region of interest" description="Disordered" evidence="13">
    <location>
        <begin position="698"/>
        <end position="788"/>
    </location>
</feature>
<feature type="compositionally biased region" description="Basic and acidic residues" evidence="13">
    <location>
        <begin position="513"/>
        <end position="528"/>
    </location>
</feature>
<comment type="caution">
    <text evidence="16">The sequence shown here is derived from an EMBL/GenBank/DDBJ whole genome shotgun (WGS) entry which is preliminary data.</text>
</comment>
<dbReference type="Gene3D" id="3.30.1370.10">
    <property type="entry name" value="K Homology domain, type 1"/>
    <property type="match status" value="1"/>
</dbReference>
<evidence type="ECO:0000256" key="6">
    <source>
        <dbReference type="ARBA" id="ARBA00022833"/>
    </source>
</evidence>
<evidence type="ECO:0000259" key="14">
    <source>
        <dbReference type="PROSITE" id="PS50102"/>
    </source>
</evidence>
<gene>
    <name evidence="16" type="ORF">CVIRNUC_006527</name>
</gene>
<evidence type="ECO:0000256" key="4">
    <source>
        <dbReference type="ARBA" id="ARBA00022723"/>
    </source>
</evidence>
<dbReference type="GO" id="GO:0048024">
    <property type="term" value="P:regulation of mRNA splicing, via spliceosome"/>
    <property type="evidence" value="ECO:0007669"/>
    <property type="project" value="TreeGrafter"/>
</dbReference>
<feature type="region of interest" description="Disordered" evidence="13">
    <location>
        <begin position="513"/>
        <end position="537"/>
    </location>
</feature>
<dbReference type="AlphaFoldDB" id="A0AAV1IBV7"/>
<evidence type="ECO:0000256" key="8">
    <source>
        <dbReference type="ARBA" id="ARBA00023187"/>
    </source>
</evidence>
<dbReference type="SMART" id="SM00343">
    <property type="entry name" value="ZnF_C2HC"/>
    <property type="match status" value="1"/>
</dbReference>
<organism evidence="16 17">
    <name type="scientific">Coccomyxa viridis</name>
    <dbReference type="NCBI Taxonomy" id="1274662"/>
    <lineage>
        <taxon>Eukaryota</taxon>
        <taxon>Viridiplantae</taxon>
        <taxon>Chlorophyta</taxon>
        <taxon>core chlorophytes</taxon>
        <taxon>Trebouxiophyceae</taxon>
        <taxon>Trebouxiophyceae incertae sedis</taxon>
        <taxon>Coccomyxaceae</taxon>
        <taxon>Coccomyxa</taxon>
    </lineage>
</organism>
<feature type="compositionally biased region" description="Gly residues" evidence="13">
    <location>
        <begin position="400"/>
        <end position="424"/>
    </location>
</feature>
<dbReference type="InterPro" id="IPR001878">
    <property type="entry name" value="Znf_CCHC"/>
</dbReference>
<feature type="domain" description="RRM" evidence="14">
    <location>
        <begin position="436"/>
        <end position="514"/>
    </location>
</feature>
<dbReference type="GO" id="GO:0000398">
    <property type="term" value="P:mRNA splicing, via spliceosome"/>
    <property type="evidence" value="ECO:0007669"/>
    <property type="project" value="UniProtKB-UniRule"/>
</dbReference>
<dbReference type="SUPFAM" id="SSF54928">
    <property type="entry name" value="RNA-binding domain, RBD"/>
    <property type="match status" value="2"/>
</dbReference>
<keyword evidence="6 12" id="KW-0862">Zinc</keyword>
<dbReference type="InterPro" id="IPR055256">
    <property type="entry name" value="KH_1_KHDC4/BBP-like"/>
</dbReference>
<dbReference type="InterPro" id="IPR047086">
    <property type="entry name" value="SF1-HH_sf"/>
</dbReference>
<dbReference type="PANTHER" id="PTHR11208">
    <property type="entry name" value="RNA-BINDING PROTEIN RELATED"/>
    <property type="match status" value="1"/>
</dbReference>
<dbReference type="PANTHER" id="PTHR11208:SF45">
    <property type="entry name" value="SPLICING FACTOR 1"/>
    <property type="match status" value="1"/>
</dbReference>
<dbReference type="InterPro" id="IPR012677">
    <property type="entry name" value="Nucleotide-bd_a/b_plait_sf"/>
</dbReference>
<dbReference type="GO" id="GO:0005681">
    <property type="term" value="C:spliceosomal complex"/>
    <property type="evidence" value="ECO:0007669"/>
    <property type="project" value="UniProtKB-KW"/>
</dbReference>
<dbReference type="Gene3D" id="6.10.140.1790">
    <property type="match status" value="1"/>
</dbReference>
<dbReference type="Gene3D" id="3.30.70.330">
    <property type="match status" value="2"/>
</dbReference>
<feature type="region of interest" description="Disordered" evidence="13">
    <location>
        <begin position="400"/>
        <end position="433"/>
    </location>
</feature>
<feature type="domain" description="CCHC-type" evidence="15">
    <location>
        <begin position="336"/>
        <end position="351"/>
    </location>
</feature>
<evidence type="ECO:0000313" key="17">
    <source>
        <dbReference type="Proteomes" id="UP001314263"/>
    </source>
</evidence>
<feature type="compositionally biased region" description="Pro residues" evidence="13">
    <location>
        <begin position="773"/>
        <end position="782"/>
    </location>
</feature>
<dbReference type="GO" id="GO:0003729">
    <property type="term" value="F:mRNA binding"/>
    <property type="evidence" value="ECO:0007669"/>
    <property type="project" value="TreeGrafter"/>
</dbReference>
<dbReference type="InterPro" id="IPR036875">
    <property type="entry name" value="Znf_CCHC_sf"/>
</dbReference>
<feature type="region of interest" description="Disordered" evidence="13">
    <location>
        <begin position="615"/>
        <end position="683"/>
    </location>
</feature>
<dbReference type="SMART" id="SM00360">
    <property type="entry name" value="RRM"/>
    <property type="match status" value="2"/>
</dbReference>
<dbReference type="InterPro" id="IPR045071">
    <property type="entry name" value="BBP-like"/>
</dbReference>
<evidence type="ECO:0000256" key="7">
    <source>
        <dbReference type="ARBA" id="ARBA00022884"/>
    </source>
</evidence>
<comment type="function">
    <text evidence="12">Necessary for the splicing of pre-mRNA. Has a role in the recognition of the branch site (5'-UACUAAC-3'), the pyrimidine tract and the 3'-splice site at the 3'-end of introns.</text>
</comment>
<name>A0AAV1IBV7_9CHLO</name>
<keyword evidence="8 12" id="KW-0508">mRNA splicing</keyword>
<protein>
    <recommendedName>
        <fullName evidence="12">Branchpoint-bridging protein</fullName>
    </recommendedName>
</protein>
<feature type="region of interest" description="Disordered" evidence="13">
    <location>
        <begin position="1"/>
        <end position="51"/>
    </location>
</feature>
<dbReference type="InterPro" id="IPR036612">
    <property type="entry name" value="KH_dom_type_1_sf"/>
</dbReference>
<evidence type="ECO:0000256" key="11">
    <source>
        <dbReference type="PROSITE-ProRule" id="PRU00176"/>
    </source>
</evidence>
<dbReference type="PROSITE" id="PS50102">
    <property type="entry name" value="RRM"/>
    <property type="match status" value="2"/>
</dbReference>
<evidence type="ECO:0000256" key="13">
    <source>
        <dbReference type="SAM" id="MobiDB-lite"/>
    </source>
</evidence>
<evidence type="ECO:0000256" key="3">
    <source>
        <dbReference type="ARBA" id="ARBA00022664"/>
    </source>
</evidence>
<dbReference type="InterPro" id="IPR004087">
    <property type="entry name" value="KH_dom"/>
</dbReference>
<evidence type="ECO:0000256" key="12">
    <source>
        <dbReference type="RuleBase" id="RU367126"/>
    </source>
</evidence>
<dbReference type="Pfam" id="PF00076">
    <property type="entry name" value="RRM_1"/>
    <property type="match status" value="2"/>
</dbReference>
<feature type="compositionally biased region" description="Pro residues" evidence="13">
    <location>
        <begin position="698"/>
        <end position="711"/>
    </location>
</feature>
<feature type="compositionally biased region" description="Pro residues" evidence="13">
    <location>
        <begin position="622"/>
        <end position="631"/>
    </location>
</feature>
<evidence type="ECO:0000256" key="10">
    <source>
        <dbReference type="PROSITE-ProRule" id="PRU00047"/>
    </source>
</evidence>
<dbReference type="InterPro" id="IPR032570">
    <property type="entry name" value="SF1-HH"/>
</dbReference>
<evidence type="ECO:0000313" key="16">
    <source>
        <dbReference type="EMBL" id="CAK0783328.1"/>
    </source>
</evidence>
<dbReference type="PROSITE" id="PS50084">
    <property type="entry name" value="KH_TYPE_1"/>
    <property type="match status" value="1"/>
</dbReference>